<dbReference type="Gene3D" id="3.30.1340.30">
    <property type="match status" value="3"/>
</dbReference>
<dbReference type="AlphaFoldDB" id="A0A1L3F8S3"/>
<reference evidence="3 4" key="1">
    <citation type="submission" date="2016-11" db="EMBL/GenBank/DDBJ databases">
        <title>Complete Genome Sequence of Bradyrhizobium sp. strain J5, an isolated from soybean nodule in Hokkaido.</title>
        <authorList>
            <person name="Kanehara K."/>
        </authorList>
    </citation>
    <scope>NUCLEOTIDE SEQUENCE [LARGE SCALE GENOMIC DNA]</scope>
    <source>
        <strain evidence="3 4">J5</strain>
    </source>
</reference>
<dbReference type="Pfam" id="PF04972">
    <property type="entry name" value="BON"/>
    <property type="match status" value="3"/>
</dbReference>
<dbReference type="PROSITE" id="PS50914">
    <property type="entry name" value="BON"/>
    <property type="match status" value="3"/>
</dbReference>
<proteinExistence type="predicted"/>
<accession>A0A1L3F8S3</accession>
<name>A0A1L3F8S3_BRAJP</name>
<sequence length="219" mass="24177">MKSDSEIERDVRDELKWDPDLDSSDIAVSVKDGVVTLAGFTHSYADRLEAESAAKRVAGVRAIANDIEVRLPSIDQRPDPDIARDAVAALKSELPISHDKIKATVRDGWITLEGSAEWQYQKTTAENAVRKVKGVKGVINVITVKPKVEPSELKQKIQDAFKRNAEVDANRIQVEANGSEVVLKGTVRSWIEREEAERVAWSAPGVSKVDDRIVVSPLE</sequence>
<feature type="domain" description="BON" evidence="2">
    <location>
        <begin position="149"/>
        <end position="217"/>
    </location>
</feature>
<dbReference type="InterPro" id="IPR007055">
    <property type="entry name" value="BON_dom"/>
</dbReference>
<feature type="domain" description="BON" evidence="2">
    <location>
        <begin position="78"/>
        <end position="146"/>
    </location>
</feature>
<gene>
    <name evidence="3" type="ORF">BKD09_15410</name>
</gene>
<evidence type="ECO:0000259" key="2">
    <source>
        <dbReference type="PROSITE" id="PS50914"/>
    </source>
</evidence>
<evidence type="ECO:0000256" key="1">
    <source>
        <dbReference type="ARBA" id="ARBA00022729"/>
    </source>
</evidence>
<keyword evidence="3" id="KW-0032">Aminotransferase</keyword>
<dbReference type="Proteomes" id="UP000181962">
    <property type="component" value="Chromosome"/>
</dbReference>
<keyword evidence="1" id="KW-0732">Signal</keyword>
<dbReference type="EMBL" id="CP017637">
    <property type="protein sequence ID" value="APG09726.1"/>
    <property type="molecule type" value="Genomic_DNA"/>
</dbReference>
<dbReference type="InterPro" id="IPR014004">
    <property type="entry name" value="Transpt-assoc_nodulatn_dom_bac"/>
</dbReference>
<dbReference type="OrthoDB" id="870892at2"/>
<dbReference type="PANTHER" id="PTHR34606">
    <property type="entry name" value="BON DOMAIN-CONTAINING PROTEIN"/>
    <property type="match status" value="1"/>
</dbReference>
<dbReference type="PANTHER" id="PTHR34606:SF4">
    <property type="entry name" value="OUTER MEMBRANE LIPOPROTEIN DOLP"/>
    <property type="match status" value="1"/>
</dbReference>
<keyword evidence="3" id="KW-0808">Transferase</keyword>
<dbReference type="InterPro" id="IPR051686">
    <property type="entry name" value="Lipoprotein_DolP"/>
</dbReference>
<protein>
    <submittedName>
        <fullName evidence="3">Ornithine aminotransferase</fullName>
    </submittedName>
</protein>
<evidence type="ECO:0000313" key="4">
    <source>
        <dbReference type="Proteomes" id="UP000181962"/>
    </source>
</evidence>
<dbReference type="RefSeq" id="WP_071910867.1">
    <property type="nucleotide sequence ID" value="NZ_CP017637.1"/>
</dbReference>
<dbReference type="GO" id="GO:0008483">
    <property type="term" value="F:transaminase activity"/>
    <property type="evidence" value="ECO:0007669"/>
    <property type="project" value="UniProtKB-KW"/>
</dbReference>
<feature type="domain" description="BON" evidence="2">
    <location>
        <begin position="3"/>
        <end position="71"/>
    </location>
</feature>
<dbReference type="SMART" id="SM00749">
    <property type="entry name" value="BON"/>
    <property type="match status" value="2"/>
</dbReference>
<organism evidence="3 4">
    <name type="scientific">Bradyrhizobium japonicum</name>
    <dbReference type="NCBI Taxonomy" id="375"/>
    <lineage>
        <taxon>Bacteria</taxon>
        <taxon>Pseudomonadati</taxon>
        <taxon>Pseudomonadota</taxon>
        <taxon>Alphaproteobacteria</taxon>
        <taxon>Hyphomicrobiales</taxon>
        <taxon>Nitrobacteraceae</taxon>
        <taxon>Bradyrhizobium</taxon>
    </lineage>
</organism>
<evidence type="ECO:0000313" key="3">
    <source>
        <dbReference type="EMBL" id="APG09726.1"/>
    </source>
</evidence>